<accession>X1KUE8</accession>
<keyword evidence="1" id="KW-0812">Transmembrane</keyword>
<sequence>LPYIFNITGIPNWRILLSLSSMLAFLGAVIIYFFIQEGPHLAFGAKFHLSTLKDIFDKKSVRLANYSYFGHMSEYITFGHGLRDMKHLVSIKSKDMKYFANWKNII</sequence>
<comment type="caution">
    <text evidence="2">The sequence shown here is derived from an EMBL/GenBank/DDBJ whole genome shotgun (WGS) entry which is preliminary data.</text>
</comment>
<proteinExistence type="predicted"/>
<organism evidence="2">
    <name type="scientific">marine sediment metagenome</name>
    <dbReference type="NCBI Taxonomy" id="412755"/>
    <lineage>
        <taxon>unclassified sequences</taxon>
        <taxon>metagenomes</taxon>
        <taxon>ecological metagenomes</taxon>
    </lineage>
</organism>
<reference evidence="2" key="1">
    <citation type="journal article" date="2014" name="Front. Microbiol.">
        <title>High frequency of phylogenetically diverse reductive dehalogenase-homologous genes in deep subseafloor sedimentary metagenomes.</title>
        <authorList>
            <person name="Kawai M."/>
            <person name="Futagami T."/>
            <person name="Toyoda A."/>
            <person name="Takaki Y."/>
            <person name="Nishi S."/>
            <person name="Hori S."/>
            <person name="Arai W."/>
            <person name="Tsubouchi T."/>
            <person name="Morono Y."/>
            <person name="Uchiyama I."/>
            <person name="Ito T."/>
            <person name="Fujiyama A."/>
            <person name="Inagaki F."/>
            <person name="Takami H."/>
        </authorList>
    </citation>
    <scope>NUCLEOTIDE SEQUENCE</scope>
    <source>
        <strain evidence="2">Expedition CK06-06</strain>
    </source>
</reference>
<evidence type="ECO:0000256" key="1">
    <source>
        <dbReference type="SAM" id="Phobius"/>
    </source>
</evidence>
<feature type="transmembrane region" description="Helical" evidence="1">
    <location>
        <begin position="15"/>
        <end position="35"/>
    </location>
</feature>
<dbReference type="EMBL" id="BARU01043835">
    <property type="protein sequence ID" value="GAH85598.1"/>
    <property type="molecule type" value="Genomic_DNA"/>
</dbReference>
<keyword evidence="1" id="KW-1133">Transmembrane helix</keyword>
<feature type="non-terminal residue" evidence="2">
    <location>
        <position position="1"/>
    </location>
</feature>
<keyword evidence="1" id="KW-0472">Membrane</keyword>
<protein>
    <submittedName>
        <fullName evidence="2">Uncharacterized protein</fullName>
    </submittedName>
</protein>
<evidence type="ECO:0000313" key="2">
    <source>
        <dbReference type="EMBL" id="GAH85598.1"/>
    </source>
</evidence>
<name>X1KUE8_9ZZZZ</name>
<gene>
    <name evidence="2" type="ORF">S03H2_67037</name>
</gene>
<dbReference type="AlphaFoldDB" id="X1KUE8"/>